<reference evidence="2 3" key="1">
    <citation type="journal article" date="2011" name="Genome Biol.">
        <title>Comparative genome sequence analysis underscores mycoparasitism as the ancestral life style of Trichoderma.</title>
        <authorList>
            <person name="Kubicek C.P."/>
            <person name="Herrera-Estrella A."/>
            <person name="Seidl-Seiboth V."/>
            <person name="Martinez D.A."/>
            <person name="Druzhinina I.S."/>
            <person name="Thon M."/>
            <person name="Zeilinger S."/>
            <person name="Casas-Flores S."/>
            <person name="Horwitz B.A."/>
            <person name="Mukherjee P.K."/>
            <person name="Mukherjee M."/>
            <person name="Kredics L."/>
            <person name="Alcaraz L.D."/>
            <person name="Aerts A."/>
            <person name="Antal Z."/>
            <person name="Atanasova L."/>
            <person name="Cervantes-Badillo M.G."/>
            <person name="Challacombe J."/>
            <person name="Chertkov O."/>
            <person name="McCluskey K."/>
            <person name="Coulpier F."/>
            <person name="Deshpande N."/>
            <person name="von Doehren H."/>
            <person name="Ebbole D.J."/>
            <person name="Esquivel-Naranjo E.U."/>
            <person name="Fekete E."/>
            <person name="Flipphi M."/>
            <person name="Glaser F."/>
            <person name="Gomez-Rodriguez E.Y."/>
            <person name="Gruber S."/>
            <person name="Han C."/>
            <person name="Henrissat B."/>
            <person name="Hermosa R."/>
            <person name="Hernandez-Onate M."/>
            <person name="Karaffa L."/>
            <person name="Kosti I."/>
            <person name="Le Crom S."/>
            <person name="Lindquist E."/>
            <person name="Lucas S."/>
            <person name="Luebeck M."/>
            <person name="Luebeck P.S."/>
            <person name="Margeot A."/>
            <person name="Metz B."/>
            <person name="Misra M."/>
            <person name="Nevalainen H."/>
            <person name="Omann M."/>
            <person name="Packer N."/>
            <person name="Perrone G."/>
            <person name="Uresti-Rivera E.E."/>
            <person name="Salamov A."/>
            <person name="Schmoll M."/>
            <person name="Seiboth B."/>
            <person name="Shapiro H."/>
            <person name="Sukno S."/>
            <person name="Tamayo-Ramos J.A."/>
            <person name="Tisch D."/>
            <person name="Wiest A."/>
            <person name="Wilkinson H.H."/>
            <person name="Zhang M."/>
            <person name="Coutinho P.M."/>
            <person name="Kenerley C.M."/>
            <person name="Monte E."/>
            <person name="Baker S.E."/>
            <person name="Grigoriev I.V."/>
        </authorList>
    </citation>
    <scope>NUCLEOTIDE SEQUENCE [LARGE SCALE GENOMIC DNA]</scope>
    <source>
        <strain evidence="3">ATCC 20476 / IMI 206040</strain>
    </source>
</reference>
<evidence type="ECO:0000313" key="3">
    <source>
        <dbReference type="Proteomes" id="UP000005426"/>
    </source>
</evidence>
<keyword evidence="1" id="KW-1133">Transmembrane helix</keyword>
<proteinExistence type="predicted"/>
<protein>
    <submittedName>
        <fullName evidence="2">Uncharacterized protein</fullName>
    </submittedName>
</protein>
<dbReference type="KEGG" id="tatv:25780009"/>
<organism evidence="2 3">
    <name type="scientific">Hypocrea atroviridis (strain ATCC 20476 / IMI 206040)</name>
    <name type="common">Trichoderma atroviride</name>
    <dbReference type="NCBI Taxonomy" id="452589"/>
    <lineage>
        <taxon>Eukaryota</taxon>
        <taxon>Fungi</taxon>
        <taxon>Dikarya</taxon>
        <taxon>Ascomycota</taxon>
        <taxon>Pezizomycotina</taxon>
        <taxon>Sordariomycetes</taxon>
        <taxon>Hypocreomycetidae</taxon>
        <taxon>Hypocreales</taxon>
        <taxon>Hypocreaceae</taxon>
        <taxon>Trichoderma</taxon>
    </lineage>
</organism>
<feature type="transmembrane region" description="Helical" evidence="1">
    <location>
        <begin position="135"/>
        <end position="157"/>
    </location>
</feature>
<keyword evidence="1" id="KW-0812">Transmembrane</keyword>
<dbReference type="OrthoDB" id="5293596at2759"/>
<feature type="transmembrane region" description="Helical" evidence="1">
    <location>
        <begin position="280"/>
        <end position="302"/>
    </location>
</feature>
<dbReference type="AlphaFoldDB" id="G9NK17"/>
<keyword evidence="3" id="KW-1185">Reference proteome</keyword>
<dbReference type="eggNOG" id="ENOG502RJDF">
    <property type="taxonomic scope" value="Eukaryota"/>
</dbReference>
<keyword evidence="1" id="KW-0472">Membrane</keyword>
<sequence length="322" mass="36568">MDSTPLLVETDRFPGPGVLQDHPIFLRASHSPWYCIPQNALVFFRGLILAYLIATGIMILNFELTDTTLTNARLWFDFAIISYVFVLIYHFMTFCWTFTHLYFPDPDEVEGSFEWLIINFMSLPRNLASLRKQFYFSLYYTTTVVFAFMNTIIYFFITRPHKFSTAPGSDPNPDDGSSDEELWSGGKVRISAGPFSDIFGKGWFATFCILNLFLFASVIMVLEIFFLNSIKRPFSVGAHIFCLLVFAGLFLGWAAIGHAATGVYSFFWLDEAQVGSQEAVVAYSIGFVLLAPICFVFQQGFIGIRESFTRPRVLLQEAPLEA</sequence>
<dbReference type="EMBL" id="ABDG02000017">
    <property type="protein sequence ID" value="EHK49237.1"/>
    <property type="molecule type" value="Genomic_DNA"/>
</dbReference>
<accession>G9NK17</accession>
<feature type="transmembrane region" description="Helical" evidence="1">
    <location>
        <begin position="74"/>
        <end position="92"/>
    </location>
</feature>
<name>G9NK17_HYPAI</name>
<dbReference type="Proteomes" id="UP000005426">
    <property type="component" value="Unassembled WGS sequence"/>
</dbReference>
<gene>
    <name evidence="2" type="ORF">TRIATDRAFT_290018</name>
</gene>
<feature type="transmembrane region" description="Helical" evidence="1">
    <location>
        <begin position="42"/>
        <end position="62"/>
    </location>
</feature>
<evidence type="ECO:0000313" key="2">
    <source>
        <dbReference type="EMBL" id="EHK49237.1"/>
    </source>
</evidence>
<dbReference type="OMA" id="TFSWTFT"/>
<comment type="caution">
    <text evidence="2">The sequence shown here is derived from an EMBL/GenBank/DDBJ whole genome shotgun (WGS) entry which is preliminary data.</text>
</comment>
<feature type="transmembrane region" description="Helical" evidence="1">
    <location>
        <begin position="203"/>
        <end position="226"/>
    </location>
</feature>
<evidence type="ECO:0000256" key="1">
    <source>
        <dbReference type="SAM" id="Phobius"/>
    </source>
</evidence>
<dbReference type="STRING" id="452589.G9NK17"/>
<feature type="transmembrane region" description="Helical" evidence="1">
    <location>
        <begin position="112"/>
        <end position="128"/>
    </location>
</feature>
<dbReference type="GeneID" id="25780009"/>
<feature type="transmembrane region" description="Helical" evidence="1">
    <location>
        <begin position="238"/>
        <end position="260"/>
    </location>
</feature>
<dbReference type="HOGENOM" id="CLU_055482_0_0_1"/>